<keyword evidence="2" id="KW-0012">Acyltransferase</keyword>
<evidence type="ECO:0000313" key="8">
    <source>
        <dbReference type="EMBL" id="CAB4888145.1"/>
    </source>
</evidence>
<evidence type="ECO:0000313" key="4">
    <source>
        <dbReference type="EMBL" id="CAB4682832.1"/>
    </source>
</evidence>
<dbReference type="Pfam" id="PF01553">
    <property type="entry name" value="Acyltransferase"/>
    <property type="match status" value="1"/>
</dbReference>
<keyword evidence="1" id="KW-0808">Transferase</keyword>
<dbReference type="EMBL" id="CAFAAZ010000001">
    <property type="protein sequence ID" value="CAB4812751.1"/>
    <property type="molecule type" value="Genomic_DNA"/>
</dbReference>
<gene>
    <name evidence="4" type="ORF">UFOPK2343_01237</name>
    <name evidence="5" type="ORF">UFOPK2652_00519</name>
    <name evidence="6" type="ORF">UFOPK3128_00159</name>
    <name evidence="7" type="ORF">UFOPK3227_00417</name>
    <name evidence="8" type="ORF">UFOPK3511_00113</name>
    <name evidence="9" type="ORF">UFOPK3880_00159</name>
    <name evidence="10" type="ORF">UFOPK4146_00412</name>
</gene>
<dbReference type="EMBL" id="CAFBMA010000001">
    <property type="protein sequence ID" value="CAB4888145.1"/>
    <property type="molecule type" value="Genomic_DNA"/>
</dbReference>
<dbReference type="GO" id="GO:0003841">
    <property type="term" value="F:1-acylglycerol-3-phosphate O-acyltransferase activity"/>
    <property type="evidence" value="ECO:0007669"/>
    <property type="project" value="TreeGrafter"/>
</dbReference>
<dbReference type="EMBL" id="CAEZYD010000005">
    <property type="protein sequence ID" value="CAB4706603.1"/>
    <property type="molecule type" value="Genomic_DNA"/>
</dbReference>
<dbReference type="EMBL" id="CAFAHD010000031">
    <property type="protein sequence ID" value="CAB4837400.1"/>
    <property type="molecule type" value="Genomic_DNA"/>
</dbReference>
<dbReference type="SMART" id="SM00563">
    <property type="entry name" value="PlsC"/>
    <property type="match status" value="1"/>
</dbReference>
<dbReference type="EMBL" id="CAEZXD010000049">
    <property type="protein sequence ID" value="CAB4682832.1"/>
    <property type="molecule type" value="Genomic_DNA"/>
</dbReference>
<dbReference type="PANTHER" id="PTHR10434:SF55">
    <property type="entry name" value="POSSIBLE ACYLTRANSFERASE"/>
    <property type="match status" value="1"/>
</dbReference>
<evidence type="ECO:0000313" key="6">
    <source>
        <dbReference type="EMBL" id="CAB4812751.1"/>
    </source>
</evidence>
<dbReference type="EMBL" id="CAFBNU010000001">
    <property type="protein sequence ID" value="CAB4958961.1"/>
    <property type="molecule type" value="Genomic_DNA"/>
</dbReference>
<evidence type="ECO:0000313" key="10">
    <source>
        <dbReference type="EMBL" id="CAB5023738.1"/>
    </source>
</evidence>
<feature type="domain" description="Phospholipid/glycerol acyltransferase" evidence="3">
    <location>
        <begin position="38"/>
        <end position="152"/>
    </location>
</feature>
<evidence type="ECO:0000313" key="9">
    <source>
        <dbReference type="EMBL" id="CAB4958961.1"/>
    </source>
</evidence>
<reference evidence="4" key="1">
    <citation type="submission" date="2020-05" db="EMBL/GenBank/DDBJ databases">
        <authorList>
            <person name="Chiriac C."/>
            <person name="Salcher M."/>
            <person name="Ghai R."/>
            <person name="Kavagutti S V."/>
        </authorList>
    </citation>
    <scope>NUCLEOTIDE SEQUENCE</scope>
</reference>
<name>A0A6J6N9H8_9ZZZZ</name>
<dbReference type="SUPFAM" id="SSF69593">
    <property type="entry name" value="Glycerol-3-phosphate (1)-acyltransferase"/>
    <property type="match status" value="1"/>
</dbReference>
<evidence type="ECO:0000259" key="3">
    <source>
        <dbReference type="SMART" id="SM00563"/>
    </source>
</evidence>
<dbReference type="GO" id="GO:0006654">
    <property type="term" value="P:phosphatidic acid biosynthetic process"/>
    <property type="evidence" value="ECO:0007669"/>
    <property type="project" value="TreeGrafter"/>
</dbReference>
<dbReference type="EMBL" id="CAFBPT010000002">
    <property type="protein sequence ID" value="CAB5023738.1"/>
    <property type="molecule type" value="Genomic_DNA"/>
</dbReference>
<sequence length="251" mass="28307">MRDFVYPPVVLFIKGVWKYLGLQFKFTGVENIPEDGGAILAINHIGYLDFALTGTAALPRKRYVRFMAKKEIFDHKIAGPLMRGMHHISVDRSSGSSSFVAALRYLRSGEIVGIFPEATISRSFEIKELKTGAVRLAMGSDTPIIPTIVWGSQRIITKKVKANWKRNRFPITVAFGEQFIVKKGEDVDAAEAELRRLMKELLVKVQSEYPDSHKGQRWAPARLGGTAPTPEQVEIEWAEHLREKANKEERA</sequence>
<dbReference type="AlphaFoldDB" id="A0A6J6N9H8"/>
<dbReference type="PANTHER" id="PTHR10434">
    <property type="entry name" value="1-ACYL-SN-GLYCEROL-3-PHOSPHATE ACYLTRANSFERASE"/>
    <property type="match status" value="1"/>
</dbReference>
<dbReference type="InterPro" id="IPR002123">
    <property type="entry name" value="Plipid/glycerol_acylTrfase"/>
</dbReference>
<evidence type="ECO:0000313" key="5">
    <source>
        <dbReference type="EMBL" id="CAB4706603.1"/>
    </source>
</evidence>
<dbReference type="GO" id="GO:0005886">
    <property type="term" value="C:plasma membrane"/>
    <property type="evidence" value="ECO:0007669"/>
    <property type="project" value="TreeGrafter"/>
</dbReference>
<dbReference type="CDD" id="cd07989">
    <property type="entry name" value="LPLAT_AGPAT-like"/>
    <property type="match status" value="1"/>
</dbReference>
<organism evidence="4">
    <name type="scientific">freshwater metagenome</name>
    <dbReference type="NCBI Taxonomy" id="449393"/>
    <lineage>
        <taxon>unclassified sequences</taxon>
        <taxon>metagenomes</taxon>
        <taxon>ecological metagenomes</taxon>
    </lineage>
</organism>
<evidence type="ECO:0000256" key="1">
    <source>
        <dbReference type="ARBA" id="ARBA00022679"/>
    </source>
</evidence>
<evidence type="ECO:0000313" key="7">
    <source>
        <dbReference type="EMBL" id="CAB4837400.1"/>
    </source>
</evidence>
<accession>A0A6J6N9H8</accession>
<proteinExistence type="predicted"/>
<protein>
    <submittedName>
        <fullName evidence="4">Unannotated protein</fullName>
    </submittedName>
</protein>
<evidence type="ECO:0000256" key="2">
    <source>
        <dbReference type="ARBA" id="ARBA00023315"/>
    </source>
</evidence>